<feature type="domain" description="Antirepressor protein C-terminal" evidence="1">
    <location>
        <begin position="3"/>
        <end position="82"/>
    </location>
</feature>
<dbReference type="Pfam" id="PF03374">
    <property type="entry name" value="ANT"/>
    <property type="match status" value="1"/>
</dbReference>
<protein>
    <submittedName>
        <fullName evidence="2">Phage antirepressor protein KilAC domain protein</fullName>
    </submittedName>
</protein>
<organism evidence="2 3">
    <name type="scientific">Halomonas elongata</name>
    <dbReference type="NCBI Taxonomy" id="2746"/>
    <lineage>
        <taxon>Bacteria</taxon>
        <taxon>Pseudomonadati</taxon>
        <taxon>Pseudomonadota</taxon>
        <taxon>Gammaproteobacteria</taxon>
        <taxon>Oceanospirillales</taxon>
        <taxon>Halomonadaceae</taxon>
        <taxon>Halomonas</taxon>
    </lineage>
</organism>
<accession>A0A1B8P071</accession>
<evidence type="ECO:0000259" key="1">
    <source>
        <dbReference type="Pfam" id="PF03374"/>
    </source>
</evidence>
<dbReference type="InterPro" id="IPR005039">
    <property type="entry name" value="Ant_C"/>
</dbReference>
<dbReference type="Proteomes" id="UP000092504">
    <property type="component" value="Unassembled WGS sequence"/>
</dbReference>
<dbReference type="AlphaFoldDB" id="A0A1B8P071"/>
<dbReference type="EMBL" id="MAJD01000002">
    <property type="protein sequence ID" value="OBX35634.1"/>
    <property type="molecule type" value="Genomic_DNA"/>
</dbReference>
<sequence>MTRYTLKQAAALLGTGRTTLCRELREMGMLDSHNLGTRQHTSAGRLIVELRTYEHVGLGQPRPYGKTFVTERGLLYIANRLGRDVVTQREAANDAQA</sequence>
<proteinExistence type="predicted"/>
<name>A0A1B8P071_HALEL</name>
<reference evidence="2 3" key="1">
    <citation type="submission" date="2016-06" db="EMBL/GenBank/DDBJ databases">
        <title>Genome sequence of halotolerant plant growth promoting strain of Halomonas elongata HEK1 isolated from salterns of Rann of Kutch, Gujarat, India.</title>
        <authorList>
            <person name="Gaba S."/>
            <person name="Singh R.N."/>
            <person name="Abrol S."/>
            <person name="Kaushik R."/>
            <person name="Saxena A.K."/>
        </authorList>
    </citation>
    <scope>NUCLEOTIDE SEQUENCE [LARGE SCALE GENOMIC DNA]</scope>
    <source>
        <strain evidence="2 3">HEK1</strain>
    </source>
</reference>
<dbReference type="GO" id="GO:0003677">
    <property type="term" value="F:DNA binding"/>
    <property type="evidence" value="ECO:0007669"/>
    <property type="project" value="InterPro"/>
</dbReference>
<gene>
    <name evidence="2" type="ORF">A8U91_04708</name>
</gene>
<comment type="caution">
    <text evidence="2">The sequence shown here is derived from an EMBL/GenBank/DDBJ whole genome shotgun (WGS) entry which is preliminary data.</text>
</comment>
<evidence type="ECO:0000313" key="3">
    <source>
        <dbReference type="Proteomes" id="UP000092504"/>
    </source>
</evidence>
<evidence type="ECO:0000313" key="2">
    <source>
        <dbReference type="EMBL" id="OBX35634.1"/>
    </source>
</evidence>
<dbReference type="PATRIC" id="fig|2746.7.peg.4855"/>